<gene>
    <name evidence="2" type="ORF">FHR82_001213</name>
</gene>
<keyword evidence="3" id="KW-1185">Reference proteome</keyword>
<sequence>MAGSSRSSRLITATREAVSSWVSATSLTRLRSHPARTRRSRARSTMLISMTPR</sequence>
<dbReference type="AlphaFoldDB" id="A0A7W7Q198"/>
<dbReference type="Proteomes" id="UP000520767">
    <property type="component" value="Unassembled WGS sequence"/>
</dbReference>
<evidence type="ECO:0000313" key="2">
    <source>
        <dbReference type="EMBL" id="MBB4905003.1"/>
    </source>
</evidence>
<dbReference type="EMBL" id="JACHJQ010000001">
    <property type="protein sequence ID" value="MBB4905003.1"/>
    <property type="molecule type" value="Genomic_DNA"/>
</dbReference>
<evidence type="ECO:0000256" key="1">
    <source>
        <dbReference type="SAM" id="MobiDB-lite"/>
    </source>
</evidence>
<accession>A0A7W7Q198</accession>
<reference evidence="2 3" key="1">
    <citation type="submission" date="2020-08" db="EMBL/GenBank/DDBJ databases">
        <title>Genomic Encyclopedia of Type Strains, Phase III (KMG-III): the genomes of soil and plant-associated and newly described type strains.</title>
        <authorList>
            <person name="Whitman W."/>
        </authorList>
    </citation>
    <scope>NUCLEOTIDE SEQUENCE [LARGE SCALE GENOMIC DNA]</scope>
    <source>
        <strain evidence="2 3">CECT 8960</strain>
    </source>
</reference>
<name>A0A7W7Q198_9PSEU</name>
<feature type="region of interest" description="Disordered" evidence="1">
    <location>
        <begin position="32"/>
        <end position="53"/>
    </location>
</feature>
<proteinExistence type="predicted"/>
<organism evidence="2 3">
    <name type="scientific">Actinophytocola algeriensis</name>
    <dbReference type="NCBI Taxonomy" id="1768010"/>
    <lineage>
        <taxon>Bacteria</taxon>
        <taxon>Bacillati</taxon>
        <taxon>Actinomycetota</taxon>
        <taxon>Actinomycetes</taxon>
        <taxon>Pseudonocardiales</taxon>
        <taxon>Pseudonocardiaceae</taxon>
    </lineage>
</organism>
<evidence type="ECO:0000313" key="3">
    <source>
        <dbReference type="Proteomes" id="UP000520767"/>
    </source>
</evidence>
<protein>
    <submittedName>
        <fullName evidence="2">Uncharacterized protein</fullName>
    </submittedName>
</protein>
<feature type="compositionally biased region" description="Basic residues" evidence="1">
    <location>
        <begin position="32"/>
        <end position="42"/>
    </location>
</feature>
<comment type="caution">
    <text evidence="2">The sequence shown here is derived from an EMBL/GenBank/DDBJ whole genome shotgun (WGS) entry which is preliminary data.</text>
</comment>
<dbReference type="RefSeq" id="WP_184809164.1">
    <property type="nucleotide sequence ID" value="NZ_JACHJQ010000001.1"/>
</dbReference>